<accession>A0A7X0TNJ3</accession>
<evidence type="ECO:0000313" key="5">
    <source>
        <dbReference type="Proteomes" id="UP000543379"/>
    </source>
</evidence>
<evidence type="ECO:0000313" key="4">
    <source>
        <dbReference type="Proteomes" id="UP000532866"/>
    </source>
</evidence>
<comment type="caution">
    <text evidence="3">The sequence shown here is derived from an EMBL/GenBank/DDBJ whole genome shotgun (WGS) entry which is preliminary data.</text>
</comment>
<keyword evidence="1" id="KW-0812">Transmembrane</keyword>
<feature type="transmembrane region" description="Helical" evidence="1">
    <location>
        <begin position="7"/>
        <end position="28"/>
    </location>
</feature>
<dbReference type="EMBL" id="JAAROL010000004">
    <property type="protein sequence ID" value="MBC1332462.1"/>
    <property type="molecule type" value="Genomic_DNA"/>
</dbReference>
<evidence type="ECO:0000313" key="2">
    <source>
        <dbReference type="EMBL" id="MBC1317964.1"/>
    </source>
</evidence>
<gene>
    <name evidence="3" type="ORF">HB759_11005</name>
    <name evidence="2" type="ORF">HB811_14360</name>
</gene>
<sequence length="180" mass="20312">MSKGKKISVGIISLVLLVVAIVVVRHVMYVKQLSTVRIEKRDGVTRYIGAEGVSFYSMVDTPNKVYTLMNTEGDTDAYQIAHQIYVIDKKTGKMNEFYDTGYSKWSFSGVAQIFGDGRYLGWEGRTADNVSTVKVYDLDSGKVVANLKDMELADFYEIVDDTLHWKEQDNKAKSVRLNSN</sequence>
<keyword evidence="1" id="KW-0472">Membrane</keyword>
<dbReference type="Proteomes" id="UP000532866">
    <property type="component" value="Unassembled WGS sequence"/>
</dbReference>
<dbReference type="RefSeq" id="WP_185374183.1">
    <property type="nucleotide sequence ID" value="NZ_JAARNB010000004.1"/>
</dbReference>
<reference evidence="4 5" key="1">
    <citation type="submission" date="2020-03" db="EMBL/GenBank/DDBJ databases">
        <title>Soil Listeria distribution.</title>
        <authorList>
            <person name="Liao J."/>
            <person name="Wiedmann M."/>
        </authorList>
    </citation>
    <scope>NUCLEOTIDE SEQUENCE [LARGE SCALE GENOMIC DNA]</scope>
    <source>
        <strain evidence="2 5">FSL L7-1816</strain>
        <strain evidence="3 4">FSL L7-1833</strain>
    </source>
</reference>
<dbReference type="InterPro" id="IPR011044">
    <property type="entry name" value="Quino_amine_DH_bsu"/>
</dbReference>
<proteinExistence type="predicted"/>
<organism evidence="3 4">
    <name type="scientific">Listeria booriae</name>
    <dbReference type="NCBI Taxonomy" id="1552123"/>
    <lineage>
        <taxon>Bacteria</taxon>
        <taxon>Bacillati</taxon>
        <taxon>Bacillota</taxon>
        <taxon>Bacilli</taxon>
        <taxon>Bacillales</taxon>
        <taxon>Listeriaceae</taxon>
        <taxon>Listeria</taxon>
    </lineage>
</organism>
<protein>
    <recommendedName>
        <fullName evidence="6">DUF5050 domain-containing protein</fullName>
    </recommendedName>
</protein>
<dbReference type="Proteomes" id="UP000543379">
    <property type="component" value="Unassembled WGS sequence"/>
</dbReference>
<dbReference type="EMBL" id="JAAROV010000004">
    <property type="protein sequence ID" value="MBC1317964.1"/>
    <property type="molecule type" value="Genomic_DNA"/>
</dbReference>
<name>A0A7X0TNJ3_9LIST</name>
<keyword evidence="1" id="KW-1133">Transmembrane helix</keyword>
<evidence type="ECO:0008006" key="6">
    <source>
        <dbReference type="Google" id="ProtNLM"/>
    </source>
</evidence>
<dbReference type="AlphaFoldDB" id="A0A7X0TNJ3"/>
<evidence type="ECO:0000313" key="3">
    <source>
        <dbReference type="EMBL" id="MBC1332462.1"/>
    </source>
</evidence>
<evidence type="ECO:0000256" key="1">
    <source>
        <dbReference type="SAM" id="Phobius"/>
    </source>
</evidence>
<dbReference type="SUPFAM" id="SSF50969">
    <property type="entry name" value="YVTN repeat-like/Quinoprotein amine dehydrogenase"/>
    <property type="match status" value="1"/>
</dbReference>